<dbReference type="EMBL" id="GGEC01006017">
    <property type="protein sequence ID" value="MBW86500.1"/>
    <property type="molecule type" value="Transcribed_RNA"/>
</dbReference>
<sequence>MTTPPTLPTLQHPQRKKLKCGHYAGFSREACHTGSILQIGDNYLPSGKQLPQAQRFPVWTPATLEKTTFLSTLHRCKIMTRSLL</sequence>
<accession>A0A2P2IZ88</accession>
<proteinExistence type="predicted"/>
<dbReference type="AlphaFoldDB" id="A0A2P2IZ88"/>
<evidence type="ECO:0000313" key="1">
    <source>
        <dbReference type="EMBL" id="MBW86500.1"/>
    </source>
</evidence>
<reference evidence="1" key="1">
    <citation type="submission" date="2018-02" db="EMBL/GenBank/DDBJ databases">
        <title>Rhizophora mucronata_Transcriptome.</title>
        <authorList>
            <person name="Meera S.P."/>
            <person name="Sreeshan A."/>
            <person name="Augustine A."/>
        </authorList>
    </citation>
    <scope>NUCLEOTIDE SEQUENCE</scope>
    <source>
        <tissue evidence="1">Leaf</tissue>
    </source>
</reference>
<organism evidence="1">
    <name type="scientific">Rhizophora mucronata</name>
    <name type="common">Asiatic mangrove</name>
    <dbReference type="NCBI Taxonomy" id="61149"/>
    <lineage>
        <taxon>Eukaryota</taxon>
        <taxon>Viridiplantae</taxon>
        <taxon>Streptophyta</taxon>
        <taxon>Embryophyta</taxon>
        <taxon>Tracheophyta</taxon>
        <taxon>Spermatophyta</taxon>
        <taxon>Magnoliopsida</taxon>
        <taxon>eudicotyledons</taxon>
        <taxon>Gunneridae</taxon>
        <taxon>Pentapetalae</taxon>
        <taxon>rosids</taxon>
        <taxon>fabids</taxon>
        <taxon>Malpighiales</taxon>
        <taxon>Rhizophoraceae</taxon>
        <taxon>Rhizophora</taxon>
    </lineage>
</organism>
<dbReference type="EMBL" id="GGEC01006018">
    <property type="protein sequence ID" value="MBW86501.1"/>
    <property type="molecule type" value="Transcribed_RNA"/>
</dbReference>
<protein>
    <submittedName>
        <fullName evidence="1">NAC transcription factors 93</fullName>
    </submittedName>
</protein>
<name>A0A2P2IZ88_RHIMU</name>